<protein>
    <submittedName>
        <fullName evidence="19">Catecholate siderophore receptor</fullName>
    </submittedName>
</protein>
<feature type="chain" id="PRO_5046436143" evidence="16">
    <location>
        <begin position="41"/>
        <end position="777"/>
    </location>
</feature>
<keyword evidence="7 16" id="KW-0732">Signal</keyword>
<comment type="similarity">
    <text evidence="2 14 15">Belongs to the TonB-dependent receptor family.</text>
</comment>
<evidence type="ECO:0000259" key="18">
    <source>
        <dbReference type="Pfam" id="PF07715"/>
    </source>
</evidence>
<keyword evidence="10 15" id="KW-0798">TonB box</keyword>
<feature type="domain" description="TonB-dependent receptor-like beta-barrel" evidence="17">
    <location>
        <begin position="291"/>
        <end position="745"/>
    </location>
</feature>
<proteinExistence type="inferred from homology"/>
<evidence type="ECO:0000256" key="9">
    <source>
        <dbReference type="ARBA" id="ARBA00023065"/>
    </source>
</evidence>
<dbReference type="NCBIfam" id="TIGR01783">
    <property type="entry name" value="TonB-siderophor"/>
    <property type="match status" value="1"/>
</dbReference>
<comment type="caution">
    <text evidence="19">The sequence shown here is derived from an EMBL/GenBank/DDBJ whole genome shotgun (WGS) entry which is preliminary data.</text>
</comment>
<gene>
    <name evidence="19" type="ORF">ABIE04_000637</name>
</gene>
<dbReference type="PANTHER" id="PTHR32552:SF89">
    <property type="entry name" value="CATECHOLATE SIDEROPHORE RECEPTOR FIU"/>
    <property type="match status" value="1"/>
</dbReference>
<dbReference type="InterPro" id="IPR037066">
    <property type="entry name" value="Plug_dom_sf"/>
</dbReference>
<dbReference type="Proteomes" id="UP001549251">
    <property type="component" value="Unassembled WGS sequence"/>
</dbReference>
<keyword evidence="12 19" id="KW-0675">Receptor</keyword>
<dbReference type="RefSeq" id="WP_354547142.1">
    <property type="nucleotide sequence ID" value="NZ_JBEPSD010000001.1"/>
</dbReference>
<accession>A0ABV2PU87</accession>
<dbReference type="SUPFAM" id="SSF56935">
    <property type="entry name" value="Porins"/>
    <property type="match status" value="1"/>
</dbReference>
<keyword evidence="3 14" id="KW-0813">Transport</keyword>
<dbReference type="EMBL" id="JBEPSD010000001">
    <property type="protein sequence ID" value="MET4568310.1"/>
    <property type="molecule type" value="Genomic_DNA"/>
</dbReference>
<name>A0ABV2PU87_9GAMM</name>
<evidence type="ECO:0000256" key="11">
    <source>
        <dbReference type="ARBA" id="ARBA00023136"/>
    </source>
</evidence>
<keyword evidence="5" id="KW-0410">Iron transport</keyword>
<dbReference type="Pfam" id="PF00593">
    <property type="entry name" value="TonB_dep_Rec_b-barrel"/>
    <property type="match status" value="1"/>
</dbReference>
<comment type="subcellular location">
    <subcellularLocation>
        <location evidence="1 14">Cell outer membrane</location>
        <topology evidence="1 14">Multi-pass membrane protein</topology>
    </subcellularLocation>
</comment>
<dbReference type="InterPro" id="IPR036942">
    <property type="entry name" value="Beta-barrel_TonB_sf"/>
</dbReference>
<evidence type="ECO:0000256" key="6">
    <source>
        <dbReference type="ARBA" id="ARBA00022692"/>
    </source>
</evidence>
<evidence type="ECO:0000256" key="8">
    <source>
        <dbReference type="ARBA" id="ARBA00023004"/>
    </source>
</evidence>
<evidence type="ECO:0000256" key="7">
    <source>
        <dbReference type="ARBA" id="ARBA00022729"/>
    </source>
</evidence>
<keyword evidence="9" id="KW-0406">Ion transport</keyword>
<evidence type="ECO:0000256" key="2">
    <source>
        <dbReference type="ARBA" id="ARBA00009810"/>
    </source>
</evidence>
<keyword evidence="6 14" id="KW-0812">Transmembrane</keyword>
<evidence type="ECO:0000256" key="12">
    <source>
        <dbReference type="ARBA" id="ARBA00023170"/>
    </source>
</evidence>
<reference evidence="19 20" key="1">
    <citation type="submission" date="2024-06" db="EMBL/GenBank/DDBJ databases">
        <title>Sorghum-associated microbial communities from plants grown in Nebraska, USA.</title>
        <authorList>
            <person name="Schachtman D."/>
        </authorList>
    </citation>
    <scope>NUCLEOTIDE SEQUENCE [LARGE SCALE GENOMIC DNA]</scope>
    <source>
        <strain evidence="19 20">1757</strain>
    </source>
</reference>
<dbReference type="InterPro" id="IPR039426">
    <property type="entry name" value="TonB-dep_rcpt-like"/>
</dbReference>
<dbReference type="PANTHER" id="PTHR32552">
    <property type="entry name" value="FERRICHROME IRON RECEPTOR-RELATED"/>
    <property type="match status" value="1"/>
</dbReference>
<evidence type="ECO:0000256" key="3">
    <source>
        <dbReference type="ARBA" id="ARBA00022448"/>
    </source>
</evidence>
<keyword evidence="11 14" id="KW-0472">Membrane</keyword>
<sequence length="777" mass="83040">MSSIKSRKHAVGSRRQPSTAGMLTAATLVTGLALVHPAIAADVSPSPDAQIATAKNLPGVKVEAVTGNDYRVDKLSSPKYTQPLLDTTQTISVITKELIQQQGATTLTEALRNSPGVGTFYVGENGSTNTGDSIYMRGFDTSGSIFVDGVRDLGSISRDVFNVEQVEVAKGPAGTDYGRTAPTGSVNLVSKQPQLGNGISGSIGYGSGQHRRATADWNRTLGEHAAFRLNVMGQDSGVPGRDKVENDRWGIAPSLAFGLKTPTRVYLDFLHVRQNNLPDGGVPTIGLPGYTSPDPARPFLTDAAMVDPQNFYGTRADHDDVEADMFTAIVEHDVSPDVVLHNTTRWGRTHQDYLLTSFRGDTANLLTPDAADPSTWTIARSLPTFKDQTNRILTNQTNVTANFDTGGITHNLSAGIELTREKSGTVGLAALNGSAWPAANLYHPNADVSGLVYGRTGAHSEGQTDTEAAYLFDTLKFNEQWQVNAGMRLDHYTTDFSSMVVCGARNGPACGVLPAGSVLPGVDSSKSGNLPNYKLGVLYKPVANGSVYANFAVSQEPPGGNTLTLSSAANSADNPNLDPQKARTIELGTKWDLLGEKLLLTGALYRTTVSNDLVQDPVDLQYYQIGRKRVQGIELSAVGKLSDNWAASAGYTIMDAKVLTGKAVANDGSSDLAYTPKSAFTAWTTYHLPFNLTIGGGARYAGEMKRGTDGAVGTPAYTEAYWVFDAMASYPVNKHVDLQLNLYNLFDKDYVAAINKSGYRYTPGTPHAAMLTANLRF</sequence>
<organism evidence="19 20">
    <name type="scientific">Rhodanobacter soli</name>
    <dbReference type="NCBI Taxonomy" id="590609"/>
    <lineage>
        <taxon>Bacteria</taxon>
        <taxon>Pseudomonadati</taxon>
        <taxon>Pseudomonadota</taxon>
        <taxon>Gammaproteobacteria</taxon>
        <taxon>Lysobacterales</taxon>
        <taxon>Rhodanobacteraceae</taxon>
        <taxon>Rhodanobacter</taxon>
    </lineage>
</organism>
<dbReference type="CDD" id="cd01347">
    <property type="entry name" value="ligand_gated_channel"/>
    <property type="match status" value="1"/>
</dbReference>
<dbReference type="InterPro" id="IPR010105">
    <property type="entry name" value="TonB_sidphr_rcpt"/>
</dbReference>
<evidence type="ECO:0000313" key="20">
    <source>
        <dbReference type="Proteomes" id="UP001549251"/>
    </source>
</evidence>
<evidence type="ECO:0000256" key="13">
    <source>
        <dbReference type="ARBA" id="ARBA00023237"/>
    </source>
</evidence>
<keyword evidence="13 14" id="KW-0998">Cell outer membrane</keyword>
<evidence type="ECO:0000313" key="19">
    <source>
        <dbReference type="EMBL" id="MET4568310.1"/>
    </source>
</evidence>
<feature type="signal peptide" evidence="16">
    <location>
        <begin position="1"/>
        <end position="40"/>
    </location>
</feature>
<evidence type="ECO:0000256" key="5">
    <source>
        <dbReference type="ARBA" id="ARBA00022496"/>
    </source>
</evidence>
<dbReference type="Pfam" id="PF07715">
    <property type="entry name" value="Plug"/>
    <property type="match status" value="1"/>
</dbReference>
<dbReference type="PROSITE" id="PS52016">
    <property type="entry name" value="TONB_DEPENDENT_REC_3"/>
    <property type="match status" value="1"/>
</dbReference>
<evidence type="ECO:0000256" key="16">
    <source>
        <dbReference type="SAM" id="SignalP"/>
    </source>
</evidence>
<dbReference type="Gene3D" id="2.170.130.10">
    <property type="entry name" value="TonB-dependent receptor, plug domain"/>
    <property type="match status" value="1"/>
</dbReference>
<evidence type="ECO:0000256" key="4">
    <source>
        <dbReference type="ARBA" id="ARBA00022452"/>
    </source>
</evidence>
<evidence type="ECO:0000256" key="1">
    <source>
        <dbReference type="ARBA" id="ARBA00004571"/>
    </source>
</evidence>
<dbReference type="NCBIfam" id="NF007349">
    <property type="entry name" value="PRK09840.1"/>
    <property type="match status" value="1"/>
</dbReference>
<dbReference type="Gene3D" id="2.40.170.20">
    <property type="entry name" value="TonB-dependent receptor, beta-barrel domain"/>
    <property type="match status" value="1"/>
</dbReference>
<keyword evidence="20" id="KW-1185">Reference proteome</keyword>
<evidence type="ECO:0000256" key="15">
    <source>
        <dbReference type="RuleBase" id="RU003357"/>
    </source>
</evidence>
<evidence type="ECO:0000256" key="14">
    <source>
        <dbReference type="PROSITE-ProRule" id="PRU01360"/>
    </source>
</evidence>
<keyword evidence="4 14" id="KW-1134">Transmembrane beta strand</keyword>
<dbReference type="InterPro" id="IPR012910">
    <property type="entry name" value="Plug_dom"/>
</dbReference>
<keyword evidence="8" id="KW-0408">Iron</keyword>
<feature type="domain" description="TonB-dependent receptor plug" evidence="18">
    <location>
        <begin position="84"/>
        <end position="184"/>
    </location>
</feature>
<dbReference type="InterPro" id="IPR000531">
    <property type="entry name" value="Beta-barrel_TonB"/>
</dbReference>
<evidence type="ECO:0000256" key="10">
    <source>
        <dbReference type="ARBA" id="ARBA00023077"/>
    </source>
</evidence>
<evidence type="ECO:0000259" key="17">
    <source>
        <dbReference type="Pfam" id="PF00593"/>
    </source>
</evidence>